<name>A0AC35U6F5_9BILA</name>
<proteinExistence type="predicted"/>
<sequence length="620" mass="69695">MIVKVLFLFVNILLLTYANSDLNCDFQSPCCWKEPTPNSAINDMLSSDIIDINWYRRTFRVGKSRPPPAKNYLLRTISKNSTSIVVYESCGFCSESGVVNVEFRHWQSPATKFYVCYKQLNKHIEKENCELVDYILQSKLIDIEFEIPKNEKIQLLFMVSNPSIHYDATAMIDRVNVRSEYCGLNIRSLASKTNNFSNIKKIPVANVNDQLLNSREQKVSLIKNIPFAVTPFQDTIPIVKPVSVAHKELLQPSIFMTTIMPKLINNSATTLKKNSVTAKSTPTLEEFLKSYTPLPSTVFTLPQVATFTPPQVHLPPITTPLPKLIPTVNANRLPSLFNPLQPVIPEFTGFSVTPSNVTRNLNTPNANKQVVLNQAQISSNEKKNDDPLVNMLGKDFADFLDPAFETSEDEATLTDTTKNTKPILQDANQRQRANGALISKQTEHHEKVASYDIFGNIVKECSTIGGCLFEKSTCGFRNNRELSTNGDFKIAKVGESRFVEARLSSGQIAVLETHTDMKEDHYVVFDVLEWIEGEKLSACCVTPGRLPNELICPYETPIFLGAIEWKSASIMCPAGTTKIMFICENYGKEKGLCALDNIRLHKTTDSAWLEPCQKRDLQLM</sequence>
<accession>A0AC35U6F5</accession>
<evidence type="ECO:0000313" key="2">
    <source>
        <dbReference type="WBParaSite" id="RSKR_0000800200.1"/>
    </source>
</evidence>
<dbReference type="WBParaSite" id="RSKR_0000800200.1">
    <property type="protein sequence ID" value="RSKR_0000800200.1"/>
    <property type="gene ID" value="RSKR_0000800200"/>
</dbReference>
<dbReference type="Proteomes" id="UP000095286">
    <property type="component" value="Unplaced"/>
</dbReference>
<protein>
    <submittedName>
        <fullName evidence="2">MAM domain-containing protein</fullName>
    </submittedName>
</protein>
<reference evidence="2" key="1">
    <citation type="submission" date="2016-11" db="UniProtKB">
        <authorList>
            <consortium name="WormBaseParasite"/>
        </authorList>
    </citation>
    <scope>IDENTIFICATION</scope>
    <source>
        <strain evidence="2">KR3021</strain>
    </source>
</reference>
<evidence type="ECO:0000313" key="1">
    <source>
        <dbReference type="Proteomes" id="UP000095286"/>
    </source>
</evidence>
<organism evidence="1 2">
    <name type="scientific">Rhabditophanes sp. KR3021</name>
    <dbReference type="NCBI Taxonomy" id="114890"/>
    <lineage>
        <taxon>Eukaryota</taxon>
        <taxon>Metazoa</taxon>
        <taxon>Ecdysozoa</taxon>
        <taxon>Nematoda</taxon>
        <taxon>Chromadorea</taxon>
        <taxon>Rhabditida</taxon>
        <taxon>Tylenchina</taxon>
        <taxon>Panagrolaimomorpha</taxon>
        <taxon>Strongyloidoidea</taxon>
        <taxon>Alloionematidae</taxon>
        <taxon>Rhabditophanes</taxon>
    </lineage>
</organism>